<name>A0ABW4N5K6_9CAUL</name>
<dbReference type="InterPro" id="IPR010998">
    <property type="entry name" value="Integrase_recombinase_N"/>
</dbReference>
<dbReference type="InterPro" id="IPR025166">
    <property type="entry name" value="Integrase_DNA_bind_dom"/>
</dbReference>
<dbReference type="InterPro" id="IPR050808">
    <property type="entry name" value="Phage_Integrase"/>
</dbReference>
<evidence type="ECO:0000259" key="7">
    <source>
        <dbReference type="PROSITE" id="PS51900"/>
    </source>
</evidence>
<evidence type="ECO:0000256" key="3">
    <source>
        <dbReference type="ARBA" id="ARBA00023125"/>
    </source>
</evidence>
<keyword evidence="3 5" id="KW-0238">DNA-binding</keyword>
<dbReference type="InterPro" id="IPR013762">
    <property type="entry name" value="Integrase-like_cat_sf"/>
</dbReference>
<dbReference type="PROSITE" id="PS51898">
    <property type="entry name" value="TYR_RECOMBINASE"/>
    <property type="match status" value="1"/>
</dbReference>
<evidence type="ECO:0000256" key="1">
    <source>
        <dbReference type="ARBA" id="ARBA00008857"/>
    </source>
</evidence>
<dbReference type="InterPro" id="IPR053876">
    <property type="entry name" value="Phage_int_M"/>
</dbReference>
<dbReference type="RefSeq" id="WP_377282052.1">
    <property type="nucleotide sequence ID" value="NZ_JBHRSI010000005.1"/>
</dbReference>
<dbReference type="Pfam" id="PF00589">
    <property type="entry name" value="Phage_integrase"/>
    <property type="match status" value="1"/>
</dbReference>
<dbReference type="Gene3D" id="1.10.150.130">
    <property type="match status" value="1"/>
</dbReference>
<comment type="caution">
    <text evidence="8">The sequence shown here is derived from an EMBL/GenBank/DDBJ whole genome shotgun (WGS) entry which is preliminary data.</text>
</comment>
<keyword evidence="9" id="KW-1185">Reference proteome</keyword>
<dbReference type="PROSITE" id="PS51900">
    <property type="entry name" value="CB"/>
    <property type="match status" value="1"/>
</dbReference>
<dbReference type="InterPro" id="IPR038488">
    <property type="entry name" value="Integrase_DNA-bd_sf"/>
</dbReference>
<gene>
    <name evidence="8" type="ORF">ACFSC0_16985</name>
</gene>
<evidence type="ECO:0000256" key="5">
    <source>
        <dbReference type="PROSITE-ProRule" id="PRU01248"/>
    </source>
</evidence>
<protein>
    <submittedName>
        <fullName evidence="8">Tyrosine-type recombinase/integrase</fullName>
    </submittedName>
</protein>
<dbReference type="EMBL" id="JBHUEY010000006">
    <property type="protein sequence ID" value="MFD1785098.1"/>
    <property type="molecule type" value="Genomic_DNA"/>
</dbReference>
<evidence type="ECO:0000256" key="4">
    <source>
        <dbReference type="ARBA" id="ARBA00023172"/>
    </source>
</evidence>
<accession>A0ABW4N5K6</accession>
<reference evidence="9" key="1">
    <citation type="journal article" date="2019" name="Int. J. Syst. Evol. Microbiol.">
        <title>The Global Catalogue of Microorganisms (GCM) 10K type strain sequencing project: providing services to taxonomists for standard genome sequencing and annotation.</title>
        <authorList>
            <consortium name="The Broad Institute Genomics Platform"/>
            <consortium name="The Broad Institute Genome Sequencing Center for Infectious Disease"/>
            <person name="Wu L."/>
            <person name="Ma J."/>
        </authorList>
    </citation>
    <scope>NUCLEOTIDE SEQUENCE [LARGE SCALE GENOMIC DNA]</scope>
    <source>
        <strain evidence="9">DFY28</strain>
    </source>
</reference>
<dbReference type="CDD" id="cd00801">
    <property type="entry name" value="INT_P4_C"/>
    <property type="match status" value="1"/>
</dbReference>
<dbReference type="PANTHER" id="PTHR30629:SF2">
    <property type="entry name" value="PROPHAGE INTEGRASE INTS-RELATED"/>
    <property type="match status" value="1"/>
</dbReference>
<dbReference type="InterPro" id="IPR011010">
    <property type="entry name" value="DNA_brk_join_enz"/>
</dbReference>
<proteinExistence type="inferred from homology"/>
<dbReference type="InterPro" id="IPR002104">
    <property type="entry name" value="Integrase_catalytic"/>
</dbReference>
<evidence type="ECO:0000313" key="9">
    <source>
        <dbReference type="Proteomes" id="UP001597237"/>
    </source>
</evidence>
<dbReference type="InterPro" id="IPR044068">
    <property type="entry name" value="CB"/>
</dbReference>
<evidence type="ECO:0000313" key="8">
    <source>
        <dbReference type="EMBL" id="MFD1785098.1"/>
    </source>
</evidence>
<keyword evidence="2" id="KW-0229">DNA integration</keyword>
<dbReference type="Pfam" id="PF22022">
    <property type="entry name" value="Phage_int_M"/>
    <property type="match status" value="1"/>
</dbReference>
<evidence type="ECO:0000256" key="2">
    <source>
        <dbReference type="ARBA" id="ARBA00022908"/>
    </source>
</evidence>
<dbReference type="Proteomes" id="UP001597237">
    <property type="component" value="Unassembled WGS sequence"/>
</dbReference>
<feature type="domain" description="Tyr recombinase" evidence="6">
    <location>
        <begin position="216"/>
        <end position="419"/>
    </location>
</feature>
<dbReference type="Pfam" id="PF13356">
    <property type="entry name" value="Arm-DNA-bind_3"/>
    <property type="match status" value="1"/>
</dbReference>
<dbReference type="PANTHER" id="PTHR30629">
    <property type="entry name" value="PROPHAGE INTEGRASE"/>
    <property type="match status" value="1"/>
</dbReference>
<comment type="similarity">
    <text evidence="1">Belongs to the 'phage' integrase family.</text>
</comment>
<keyword evidence="4" id="KW-0233">DNA recombination</keyword>
<organism evidence="8 9">
    <name type="scientific">Phenylobacterium terrae</name>
    <dbReference type="NCBI Taxonomy" id="2665495"/>
    <lineage>
        <taxon>Bacteria</taxon>
        <taxon>Pseudomonadati</taxon>
        <taxon>Pseudomonadota</taxon>
        <taxon>Alphaproteobacteria</taxon>
        <taxon>Caulobacterales</taxon>
        <taxon>Caulobacteraceae</taxon>
        <taxon>Phenylobacterium</taxon>
    </lineage>
</organism>
<dbReference type="Gene3D" id="1.10.443.10">
    <property type="entry name" value="Intergrase catalytic core"/>
    <property type="match status" value="1"/>
</dbReference>
<dbReference type="Gene3D" id="3.30.160.390">
    <property type="entry name" value="Integrase, DNA-binding domain"/>
    <property type="match status" value="1"/>
</dbReference>
<dbReference type="SUPFAM" id="SSF56349">
    <property type="entry name" value="DNA breaking-rejoining enzymes"/>
    <property type="match status" value="1"/>
</dbReference>
<feature type="domain" description="Core-binding (CB)" evidence="7">
    <location>
        <begin position="115"/>
        <end position="196"/>
    </location>
</feature>
<sequence>MPKVRLNDKSVRRPLPQTGQIELWDDLLPGFGLRLAAGGARTYFVMKRLDGKLVRRTVGKAPPFELTRDSPLRPNEFWPHEARERARHMLSDLSRGIDPVETKAAAPELSGAVPDTFGAVAKAYLNDPAKRGGAKLKSRAELERKVTKDLAAWKDRPISEITKTEIKALISAKRASSPVSANRLLALVKRIFGWAAREDIIAANPAANIEPTDETPRDRVLSRDELARVWAGAEAMGYPFGPLIKLLILTGQRRSEVAGLRWSEIDGKEWRLPDARTKRGLGHLVPLSPLALSVLKDCPRIGSSPLVFTTGKRKVTAEERAAGVKAEAAPVSGWSRMKDRLDLIIARAAAAEADEPLDMARHALPEWTLHDLRRTVATQLRTLGVDRLTVSKILNHAEGGMTRIYDRYSSDPEKRAALDRWSDTLEQLCGLNVIPMAGRA</sequence>
<evidence type="ECO:0000259" key="6">
    <source>
        <dbReference type="PROSITE" id="PS51898"/>
    </source>
</evidence>